<protein>
    <recommendedName>
        <fullName evidence="1">Methyltransferase domain-containing protein</fullName>
    </recommendedName>
</protein>
<evidence type="ECO:0000313" key="3">
    <source>
        <dbReference type="Proteomes" id="UP001178507"/>
    </source>
</evidence>
<dbReference type="EMBL" id="CAUJNA010003690">
    <property type="protein sequence ID" value="CAJ1407788.1"/>
    <property type="molecule type" value="Genomic_DNA"/>
</dbReference>
<dbReference type="AlphaFoldDB" id="A0AA36JMN8"/>
<dbReference type="InterPro" id="IPR041698">
    <property type="entry name" value="Methyltransf_25"/>
</dbReference>
<accession>A0AA36JMN8</accession>
<comment type="caution">
    <text evidence="2">The sequence shown here is derived from an EMBL/GenBank/DDBJ whole genome shotgun (WGS) entry which is preliminary data.</text>
</comment>
<dbReference type="InterPro" id="IPR029063">
    <property type="entry name" value="SAM-dependent_MTases_sf"/>
</dbReference>
<dbReference type="SUPFAM" id="SSF53335">
    <property type="entry name" value="S-adenosyl-L-methionine-dependent methyltransferases"/>
    <property type="match status" value="1"/>
</dbReference>
<dbReference type="CDD" id="cd02440">
    <property type="entry name" value="AdoMet_MTases"/>
    <property type="match status" value="1"/>
</dbReference>
<organism evidence="2 3">
    <name type="scientific">Effrenium voratum</name>
    <dbReference type="NCBI Taxonomy" id="2562239"/>
    <lineage>
        <taxon>Eukaryota</taxon>
        <taxon>Sar</taxon>
        <taxon>Alveolata</taxon>
        <taxon>Dinophyceae</taxon>
        <taxon>Suessiales</taxon>
        <taxon>Symbiodiniaceae</taxon>
        <taxon>Effrenium</taxon>
    </lineage>
</organism>
<dbReference type="Proteomes" id="UP001178507">
    <property type="component" value="Unassembled WGS sequence"/>
</dbReference>
<evidence type="ECO:0000259" key="1">
    <source>
        <dbReference type="Pfam" id="PF13649"/>
    </source>
</evidence>
<gene>
    <name evidence="2" type="ORF">EVOR1521_LOCUS29398</name>
</gene>
<dbReference type="Pfam" id="PF13649">
    <property type="entry name" value="Methyltransf_25"/>
    <property type="match status" value="1"/>
</dbReference>
<proteinExistence type="predicted"/>
<sequence length="246" mass="26482">MAPRLLDGCRGFPGDDSVAVTVSPDNVRQLIDTNRPNFVQSALRCRGPAPSTPASDAFGRRCDGAAAKALRCEPDLSRGSDDLLPYARIMLQPLADCQHAGKVLVLGLGGGTIPTFLQHQCPGSQVLAVDNNPNVVTAARDFFGFKGDAEVKDLHAALADLSEEKPGTFDAIVTDVGHNIHLNKEDLRHGLRLLKSDGLLMENLSTPSFAEKQLALYRDFLPSVEDVVSHGNHILLGRRTPSTLEQ</sequence>
<dbReference type="Gene3D" id="3.40.50.150">
    <property type="entry name" value="Vaccinia Virus protein VP39"/>
    <property type="match status" value="1"/>
</dbReference>
<reference evidence="2" key="1">
    <citation type="submission" date="2023-08" db="EMBL/GenBank/DDBJ databases">
        <authorList>
            <person name="Chen Y."/>
            <person name="Shah S."/>
            <person name="Dougan E. K."/>
            <person name="Thang M."/>
            <person name="Chan C."/>
        </authorList>
    </citation>
    <scope>NUCLEOTIDE SEQUENCE</scope>
</reference>
<evidence type="ECO:0000313" key="2">
    <source>
        <dbReference type="EMBL" id="CAJ1407788.1"/>
    </source>
</evidence>
<keyword evidence="3" id="KW-1185">Reference proteome</keyword>
<feature type="domain" description="Methyltransferase" evidence="1">
    <location>
        <begin position="103"/>
        <end position="198"/>
    </location>
</feature>
<name>A0AA36JMN8_9DINO</name>